<dbReference type="EMBL" id="JARBHB010000005">
    <property type="protein sequence ID" value="KAJ8882404.1"/>
    <property type="molecule type" value="Genomic_DNA"/>
</dbReference>
<reference evidence="2 3" key="1">
    <citation type="submission" date="2023-02" db="EMBL/GenBank/DDBJ databases">
        <title>LHISI_Scaffold_Assembly.</title>
        <authorList>
            <person name="Stuart O.P."/>
            <person name="Cleave R."/>
            <person name="Magrath M.J.L."/>
            <person name="Mikheyev A.S."/>
        </authorList>
    </citation>
    <scope>NUCLEOTIDE SEQUENCE [LARGE SCALE GENOMIC DNA]</scope>
    <source>
        <strain evidence="2">Daus_M_001</strain>
        <tissue evidence="2">Leg muscle</tissue>
    </source>
</reference>
<comment type="caution">
    <text evidence="2">The sequence shown here is derived from an EMBL/GenBank/DDBJ whole genome shotgun (WGS) entry which is preliminary data.</text>
</comment>
<protein>
    <submittedName>
        <fullName evidence="2">Uncharacterized protein</fullName>
    </submittedName>
</protein>
<evidence type="ECO:0000313" key="3">
    <source>
        <dbReference type="Proteomes" id="UP001159363"/>
    </source>
</evidence>
<feature type="region of interest" description="Disordered" evidence="1">
    <location>
        <begin position="261"/>
        <end position="285"/>
    </location>
</feature>
<keyword evidence="3" id="KW-1185">Reference proteome</keyword>
<accession>A0ABQ9HDN8</accession>
<dbReference type="Proteomes" id="UP001159363">
    <property type="component" value="Chromosome 4"/>
</dbReference>
<feature type="compositionally biased region" description="Polar residues" evidence="1">
    <location>
        <begin position="275"/>
        <end position="285"/>
    </location>
</feature>
<sequence length="312" mass="34216">MGTSGVYQSPHCETQGSQGCCGLFVSVSPIASQQAAKCRGRLKWLCDARYVLVCPGSFPVLHSPQVPACPGSRRQATYIAYLPLTKANRVHSPAGSPDFHKWELCRTMPLAGGFSRGSPFYPAPSFRCRFIFTSITLISSQDLTVKSHPTLLTLFKMKYFYLPQNGSPVSLTPSFWRRSIFTLITLIGSQGLTVKSRPNLIISLPISPIPSFQHCSILASYRDLVCVLVRLFTSYQGEPGLIPGRITPVFSHVGIMPDDNIGRDNPQFPPPLHSGATSYDASPSSTLKPSMLRAAQISSLTRSQLLHIRTML</sequence>
<evidence type="ECO:0000313" key="2">
    <source>
        <dbReference type="EMBL" id="KAJ8882404.1"/>
    </source>
</evidence>
<proteinExistence type="predicted"/>
<evidence type="ECO:0000256" key="1">
    <source>
        <dbReference type="SAM" id="MobiDB-lite"/>
    </source>
</evidence>
<name>A0ABQ9HDN8_9NEOP</name>
<gene>
    <name evidence="2" type="ORF">PR048_014212</name>
</gene>
<organism evidence="2 3">
    <name type="scientific">Dryococelus australis</name>
    <dbReference type="NCBI Taxonomy" id="614101"/>
    <lineage>
        <taxon>Eukaryota</taxon>
        <taxon>Metazoa</taxon>
        <taxon>Ecdysozoa</taxon>
        <taxon>Arthropoda</taxon>
        <taxon>Hexapoda</taxon>
        <taxon>Insecta</taxon>
        <taxon>Pterygota</taxon>
        <taxon>Neoptera</taxon>
        <taxon>Polyneoptera</taxon>
        <taxon>Phasmatodea</taxon>
        <taxon>Verophasmatodea</taxon>
        <taxon>Anareolatae</taxon>
        <taxon>Phasmatidae</taxon>
        <taxon>Eurycanthinae</taxon>
        <taxon>Dryococelus</taxon>
    </lineage>
</organism>